<name>A0A4Y7TGP1_COPMI</name>
<gene>
    <name evidence="1" type="ORF">FA13DRAFT_191455</name>
</gene>
<dbReference type="Proteomes" id="UP000298030">
    <property type="component" value="Unassembled WGS sequence"/>
</dbReference>
<dbReference type="EMBL" id="QPFP01000013">
    <property type="protein sequence ID" value="TEB33181.1"/>
    <property type="molecule type" value="Genomic_DNA"/>
</dbReference>
<protein>
    <submittedName>
        <fullName evidence="1">Uncharacterized protein</fullName>
    </submittedName>
</protein>
<organism evidence="1 2">
    <name type="scientific">Coprinellus micaceus</name>
    <name type="common">Glistening ink-cap mushroom</name>
    <name type="synonym">Coprinus micaceus</name>
    <dbReference type="NCBI Taxonomy" id="71717"/>
    <lineage>
        <taxon>Eukaryota</taxon>
        <taxon>Fungi</taxon>
        <taxon>Dikarya</taxon>
        <taxon>Basidiomycota</taxon>
        <taxon>Agaricomycotina</taxon>
        <taxon>Agaricomycetes</taxon>
        <taxon>Agaricomycetidae</taxon>
        <taxon>Agaricales</taxon>
        <taxon>Agaricineae</taxon>
        <taxon>Psathyrellaceae</taxon>
        <taxon>Coprinellus</taxon>
    </lineage>
</organism>
<dbReference type="AlphaFoldDB" id="A0A4Y7TGP1"/>
<evidence type="ECO:0000313" key="2">
    <source>
        <dbReference type="Proteomes" id="UP000298030"/>
    </source>
</evidence>
<proteinExistence type="predicted"/>
<reference evidence="1 2" key="1">
    <citation type="journal article" date="2019" name="Nat. Ecol. Evol.">
        <title>Megaphylogeny resolves global patterns of mushroom evolution.</title>
        <authorList>
            <person name="Varga T."/>
            <person name="Krizsan K."/>
            <person name="Foldi C."/>
            <person name="Dima B."/>
            <person name="Sanchez-Garcia M."/>
            <person name="Sanchez-Ramirez S."/>
            <person name="Szollosi G.J."/>
            <person name="Szarkandi J.G."/>
            <person name="Papp V."/>
            <person name="Albert L."/>
            <person name="Andreopoulos W."/>
            <person name="Angelini C."/>
            <person name="Antonin V."/>
            <person name="Barry K.W."/>
            <person name="Bougher N.L."/>
            <person name="Buchanan P."/>
            <person name="Buyck B."/>
            <person name="Bense V."/>
            <person name="Catcheside P."/>
            <person name="Chovatia M."/>
            <person name="Cooper J."/>
            <person name="Damon W."/>
            <person name="Desjardin D."/>
            <person name="Finy P."/>
            <person name="Geml J."/>
            <person name="Haridas S."/>
            <person name="Hughes K."/>
            <person name="Justo A."/>
            <person name="Karasinski D."/>
            <person name="Kautmanova I."/>
            <person name="Kiss B."/>
            <person name="Kocsube S."/>
            <person name="Kotiranta H."/>
            <person name="LaButti K.M."/>
            <person name="Lechner B.E."/>
            <person name="Liimatainen K."/>
            <person name="Lipzen A."/>
            <person name="Lukacs Z."/>
            <person name="Mihaltcheva S."/>
            <person name="Morgado L.N."/>
            <person name="Niskanen T."/>
            <person name="Noordeloos M.E."/>
            <person name="Ohm R.A."/>
            <person name="Ortiz-Santana B."/>
            <person name="Ovrebo C."/>
            <person name="Racz N."/>
            <person name="Riley R."/>
            <person name="Savchenko A."/>
            <person name="Shiryaev A."/>
            <person name="Soop K."/>
            <person name="Spirin V."/>
            <person name="Szebenyi C."/>
            <person name="Tomsovsky M."/>
            <person name="Tulloss R.E."/>
            <person name="Uehling J."/>
            <person name="Grigoriev I.V."/>
            <person name="Vagvolgyi C."/>
            <person name="Papp T."/>
            <person name="Martin F.M."/>
            <person name="Miettinen O."/>
            <person name="Hibbett D.S."/>
            <person name="Nagy L.G."/>
        </authorList>
    </citation>
    <scope>NUCLEOTIDE SEQUENCE [LARGE SCALE GENOMIC DNA]</scope>
    <source>
        <strain evidence="1 2">FP101781</strain>
    </source>
</reference>
<keyword evidence="2" id="KW-1185">Reference proteome</keyword>
<accession>A0A4Y7TGP1</accession>
<sequence>MVLFDRIVFDPVKTCVRPIVVVVRSTNSVGRMSDPGRRSLCPHCHLLPPPATHLPQGVVLPTCYTSTPGIGRSPALHLTAPHLLSFLIGFLLTLYNAHAYIPLHHLLFVCFGSGSRHSASSIPYYGIGLLARLSSSLLLLPWTYVSIPRALHCLQRLNFEGFGVVREERWKGMCLFCPFVSGLVPLGFTTS</sequence>
<evidence type="ECO:0000313" key="1">
    <source>
        <dbReference type="EMBL" id="TEB33181.1"/>
    </source>
</evidence>
<comment type="caution">
    <text evidence="1">The sequence shown here is derived from an EMBL/GenBank/DDBJ whole genome shotgun (WGS) entry which is preliminary data.</text>
</comment>